<sequence length="67" mass="7600">MRFMVLGNILISSALLLIIRETARYDDWQFTTGRAENWYVTTCRKEKPLGEEGNSVRAAIAGEAVHE</sequence>
<reference evidence="1" key="1">
    <citation type="journal article" date="2022" name="Front. Microbiol.">
        <title>New perspectives on an old grouping: The genomic and phenotypic variability of Oxalobacter formigenes and the implications for calcium oxalate stone prevention.</title>
        <authorList>
            <person name="Chmiel J.A."/>
            <person name="Carr C."/>
            <person name="Stuivenberg G.A."/>
            <person name="Venema R."/>
            <person name="Chanyi R.M."/>
            <person name="Al K.F."/>
            <person name="Giguere D."/>
            <person name="Say H."/>
            <person name="Akouris P.P."/>
            <person name="Dominguez Romero S.A."/>
            <person name="Kwong A."/>
            <person name="Tai V."/>
            <person name="Koval S.F."/>
            <person name="Razvi H."/>
            <person name="Bjazevic J."/>
            <person name="Burton J.P."/>
        </authorList>
    </citation>
    <scope>NUCLEOTIDE SEQUENCE</scope>
    <source>
        <strain evidence="1">WoOx3</strain>
    </source>
</reference>
<accession>A0A9E9LXI9</accession>
<dbReference type="EMBL" id="CP098242">
    <property type="protein sequence ID" value="WAW09415.1"/>
    <property type="molecule type" value="Genomic_DNA"/>
</dbReference>
<protein>
    <submittedName>
        <fullName evidence="1">Uncharacterized protein</fullName>
    </submittedName>
</protein>
<gene>
    <name evidence="1" type="ORF">NB640_09165</name>
</gene>
<dbReference type="RefSeq" id="WP_269308412.1">
    <property type="nucleotide sequence ID" value="NZ_CP098242.1"/>
</dbReference>
<keyword evidence="2" id="KW-1185">Reference proteome</keyword>
<dbReference type="AlphaFoldDB" id="A0A9E9LXI9"/>
<organism evidence="1 2">
    <name type="scientific">Oxalobacter vibrioformis</name>
    <dbReference type="NCBI Taxonomy" id="933080"/>
    <lineage>
        <taxon>Bacteria</taxon>
        <taxon>Pseudomonadati</taxon>
        <taxon>Pseudomonadota</taxon>
        <taxon>Betaproteobacteria</taxon>
        <taxon>Burkholderiales</taxon>
        <taxon>Oxalobacteraceae</taxon>
        <taxon>Oxalobacter</taxon>
    </lineage>
</organism>
<proteinExistence type="predicted"/>
<name>A0A9E9LXI9_9BURK</name>
<dbReference type="Proteomes" id="UP001156215">
    <property type="component" value="Chromosome"/>
</dbReference>
<evidence type="ECO:0000313" key="1">
    <source>
        <dbReference type="EMBL" id="WAW09415.1"/>
    </source>
</evidence>
<dbReference type="KEGG" id="ovb:NB640_09165"/>
<evidence type="ECO:0000313" key="2">
    <source>
        <dbReference type="Proteomes" id="UP001156215"/>
    </source>
</evidence>